<keyword evidence="3" id="KW-1185">Reference proteome</keyword>
<feature type="compositionally biased region" description="Basic and acidic residues" evidence="1">
    <location>
        <begin position="523"/>
        <end position="544"/>
    </location>
</feature>
<dbReference type="Proteomes" id="UP000039865">
    <property type="component" value="Unassembled WGS sequence"/>
</dbReference>
<accession>A0A078B7J3</accession>
<dbReference type="InParanoid" id="A0A078B7J3"/>
<dbReference type="PANTHER" id="PTHR24110:SF3">
    <property type="entry name" value="CENTROSOMAL PROTEIN OF 78 KDA"/>
    <property type="match status" value="1"/>
</dbReference>
<evidence type="ECO:0000313" key="3">
    <source>
        <dbReference type="Proteomes" id="UP000039865"/>
    </source>
</evidence>
<organism evidence="2 3">
    <name type="scientific">Stylonychia lemnae</name>
    <name type="common">Ciliate</name>
    <dbReference type="NCBI Taxonomy" id="5949"/>
    <lineage>
        <taxon>Eukaryota</taxon>
        <taxon>Sar</taxon>
        <taxon>Alveolata</taxon>
        <taxon>Ciliophora</taxon>
        <taxon>Intramacronucleata</taxon>
        <taxon>Spirotrichea</taxon>
        <taxon>Stichotrichia</taxon>
        <taxon>Sporadotrichida</taxon>
        <taxon>Oxytrichidae</taxon>
        <taxon>Stylonychinae</taxon>
        <taxon>Stylonychia</taxon>
    </lineage>
</organism>
<feature type="compositionally biased region" description="Basic residues" evidence="1">
    <location>
        <begin position="460"/>
        <end position="469"/>
    </location>
</feature>
<reference evidence="2 3" key="1">
    <citation type="submission" date="2014-06" db="EMBL/GenBank/DDBJ databases">
        <authorList>
            <person name="Swart Estienne"/>
        </authorList>
    </citation>
    <scope>NUCLEOTIDE SEQUENCE [LARGE SCALE GENOMIC DNA]</scope>
    <source>
        <strain evidence="2 3">130c</strain>
    </source>
</reference>
<protein>
    <recommendedName>
        <fullName evidence="4">Leucine rich repeat family protein</fullName>
    </recommendedName>
</protein>
<name>A0A078B7J3_STYLE</name>
<feature type="compositionally biased region" description="Basic and acidic residues" evidence="1">
    <location>
        <begin position="560"/>
        <end position="570"/>
    </location>
</feature>
<feature type="compositionally biased region" description="Polar residues" evidence="1">
    <location>
        <begin position="427"/>
        <end position="445"/>
    </location>
</feature>
<feature type="compositionally biased region" description="Basic residues" evidence="1">
    <location>
        <begin position="493"/>
        <end position="511"/>
    </location>
</feature>
<dbReference type="AlphaFoldDB" id="A0A078B7J3"/>
<gene>
    <name evidence="2" type="primary">Contig3014.g3222</name>
    <name evidence="2" type="ORF">STYLEM_19613</name>
</gene>
<feature type="compositionally biased region" description="Polar residues" evidence="1">
    <location>
        <begin position="471"/>
        <end position="492"/>
    </location>
</feature>
<evidence type="ECO:0008006" key="4">
    <source>
        <dbReference type="Google" id="ProtNLM"/>
    </source>
</evidence>
<dbReference type="Gene3D" id="3.80.10.10">
    <property type="entry name" value="Ribonuclease Inhibitor"/>
    <property type="match status" value="2"/>
</dbReference>
<dbReference type="OrthoDB" id="303518at2759"/>
<dbReference type="InterPro" id="IPR032675">
    <property type="entry name" value="LRR_dom_sf"/>
</dbReference>
<dbReference type="SUPFAM" id="SSF52047">
    <property type="entry name" value="RNI-like"/>
    <property type="match status" value="1"/>
</dbReference>
<feature type="region of interest" description="Disordered" evidence="1">
    <location>
        <begin position="412"/>
        <end position="582"/>
    </location>
</feature>
<evidence type="ECO:0000313" key="2">
    <source>
        <dbReference type="EMBL" id="CDW90470.1"/>
    </source>
</evidence>
<feature type="compositionally biased region" description="Basic and acidic residues" evidence="1">
    <location>
        <begin position="447"/>
        <end position="459"/>
    </location>
</feature>
<proteinExistence type="predicted"/>
<dbReference type="EMBL" id="CCKQ01018502">
    <property type="protein sequence ID" value="CDW90470.1"/>
    <property type="molecule type" value="Genomic_DNA"/>
</dbReference>
<sequence length="582" mass="67178">MISSPKLMTSLKSSNNSMINSLFKLLAQSQMTTIKKKLKKSNFTEAKELVVSITKLQQYCHLGYSKNIDRSTHQSFGSIIVWILTQRMSISFRSPIMARFLLTQCGLGRNLKYSSRLNTLHLVKIKITEEAWTTIAEGLSKSKSLRVLQLNLMPISLKSLDQLADAVRSSQSIERIDLSMNDFSDEYGCIITKFVQSQQDMKDLLKWEGSLRGRPLDQSINENGLKELILHHNILGQKFLRSFGQRLKNDQYLRFVDLKFNQFEKEDIEELLECIKPNKSIFAIDLRNNNGYNSGKRLVKKHWIIKQLIFIELPEKRAQSGKSQTTIESGMQDMSTLQSHRLLNKTRDTHIESSPFLSPPSELRIEKSQHNTGKNSNKSLQYSSDKLKYQSMKNIRGSNYVIQQESYSINQSIPVSNKKKKNGKGSPSFQSEMNNHGEKQQQNYQIPEKKQDDNVSEKVKKSKQTKKRILSQDSNISNKIQTIENSSQSQQQHQKRPKSKVKGKTVKRRSSKQAPSKQIIISDAEKEAELERQALEYLRKKSTTEQDELANTEKKKRQKIKTDGQNRRQELQSLRNKQIFDI</sequence>
<evidence type="ECO:0000256" key="1">
    <source>
        <dbReference type="SAM" id="MobiDB-lite"/>
    </source>
</evidence>
<dbReference type="PANTHER" id="PTHR24110">
    <property type="entry name" value="CENTROSOMAL PROTEIN OF 78 KDA"/>
    <property type="match status" value="1"/>
</dbReference>